<keyword evidence="3" id="KW-1185">Reference proteome</keyword>
<dbReference type="Proteomes" id="UP001285921">
    <property type="component" value="Unassembled WGS sequence"/>
</dbReference>
<evidence type="ECO:0000256" key="1">
    <source>
        <dbReference type="SAM" id="Phobius"/>
    </source>
</evidence>
<dbReference type="EMBL" id="BTCL01000001">
    <property type="protein sequence ID" value="GMK43160.1"/>
    <property type="molecule type" value="Genomic_DNA"/>
</dbReference>
<dbReference type="RefSeq" id="WP_317978546.1">
    <property type="nucleotide sequence ID" value="NZ_BTCL01000001.1"/>
</dbReference>
<evidence type="ECO:0000313" key="2">
    <source>
        <dbReference type="EMBL" id="GMK43160.1"/>
    </source>
</evidence>
<sequence>MGYSQRGLNLKAKITLIIIVLAAGFSVFGFRYYQDKRTPAPDGEHWLSVGSISELQMSKKEIDFVDFEGSITFQGESVDKTLEAPKGFVVTKDTIVFKKKSDGKRQIASVDDLTSGQEIEVWTRFLSDHLIGAYEITIVN</sequence>
<proteinExistence type="predicted"/>
<gene>
    <name evidence="2" type="ORF">PghCCS26_02870</name>
</gene>
<keyword evidence="1" id="KW-0472">Membrane</keyword>
<feature type="transmembrane region" description="Helical" evidence="1">
    <location>
        <begin position="12"/>
        <end position="33"/>
    </location>
</feature>
<evidence type="ECO:0000313" key="3">
    <source>
        <dbReference type="Proteomes" id="UP001285921"/>
    </source>
</evidence>
<reference evidence="2 3" key="1">
    <citation type="submission" date="2023-05" db="EMBL/GenBank/DDBJ databases">
        <title>Draft genome of Paenibacillus sp. CCS26.</title>
        <authorList>
            <person name="Akita H."/>
            <person name="Shinto Y."/>
            <person name="Kimura Z."/>
        </authorList>
    </citation>
    <scope>NUCLEOTIDE SEQUENCE [LARGE SCALE GENOMIC DNA]</scope>
    <source>
        <strain evidence="2 3">CCS26</strain>
    </source>
</reference>
<evidence type="ECO:0008006" key="4">
    <source>
        <dbReference type="Google" id="ProtNLM"/>
    </source>
</evidence>
<keyword evidence="1" id="KW-0812">Transmembrane</keyword>
<comment type="caution">
    <text evidence="2">The sequence shown here is derived from an EMBL/GenBank/DDBJ whole genome shotgun (WGS) entry which is preliminary data.</text>
</comment>
<name>A0ABQ6NDP4_9BACL</name>
<keyword evidence="1" id="KW-1133">Transmembrane helix</keyword>
<protein>
    <recommendedName>
        <fullName evidence="4">DUF3221 domain-containing protein</fullName>
    </recommendedName>
</protein>
<accession>A0ABQ6NDP4</accession>
<organism evidence="2 3">
    <name type="scientific">Paenibacillus glycanilyticus</name>
    <dbReference type="NCBI Taxonomy" id="126569"/>
    <lineage>
        <taxon>Bacteria</taxon>
        <taxon>Bacillati</taxon>
        <taxon>Bacillota</taxon>
        <taxon>Bacilli</taxon>
        <taxon>Bacillales</taxon>
        <taxon>Paenibacillaceae</taxon>
        <taxon>Paenibacillus</taxon>
    </lineage>
</organism>